<dbReference type="InterPro" id="IPR025543">
    <property type="entry name" value="Dodecin-like"/>
</dbReference>
<gene>
    <name evidence="5" type="ORF">EpCFBP13511_04010</name>
    <name evidence="4" type="ORF">IFT93_10070</name>
</gene>
<keyword evidence="7" id="KW-1185">Reference proteome</keyword>
<dbReference type="Pfam" id="PF07338">
    <property type="entry name" value="YdgH_BhsA-like"/>
    <property type="match status" value="1"/>
</dbReference>
<dbReference type="InterPro" id="IPR036275">
    <property type="entry name" value="YdgH-like_sf"/>
</dbReference>
<feature type="signal peptide" evidence="2">
    <location>
        <begin position="1"/>
        <end position="23"/>
    </location>
</feature>
<dbReference type="RefSeq" id="WP_062744810.1">
    <property type="nucleotide sequence ID" value="NZ_CP022725.1"/>
</dbReference>
<dbReference type="SUPFAM" id="SSF159871">
    <property type="entry name" value="YdgH-like"/>
    <property type="match status" value="1"/>
</dbReference>
<evidence type="ECO:0000313" key="6">
    <source>
        <dbReference type="Proteomes" id="UP000306393"/>
    </source>
</evidence>
<feature type="domain" description="YdgH/BhsA/McbA-like" evidence="3">
    <location>
        <begin position="35"/>
        <end position="91"/>
    </location>
</feature>
<dbReference type="Proteomes" id="UP000661012">
    <property type="component" value="Unassembled WGS sequence"/>
</dbReference>
<dbReference type="STRING" id="1219360.GCA_001571305_02239"/>
<dbReference type="EMBL" id="QGAC01000003">
    <property type="protein sequence ID" value="TKJ93735.1"/>
    <property type="molecule type" value="Genomic_DNA"/>
</dbReference>
<protein>
    <submittedName>
        <fullName evidence="5">DUF1471 domain-containing protein</fullName>
    </submittedName>
</protein>
<dbReference type="Gene3D" id="3.30.1660.10">
    <property type="entry name" value="Flavin-binding protein dodecin"/>
    <property type="match status" value="1"/>
</dbReference>
<dbReference type="InterPro" id="IPR010854">
    <property type="entry name" value="YdgH/BhsA/McbA-like_dom"/>
</dbReference>
<sequence>MNKMLPAVIAATLLAATSFSTLAATQVEQSQAAELHSIGTVSVNGVRGTLDDATRHLAKKADAMGASSFRVIGANTPGDSSLWSGNAEIYR</sequence>
<evidence type="ECO:0000259" key="3">
    <source>
        <dbReference type="Pfam" id="PF07338"/>
    </source>
</evidence>
<evidence type="ECO:0000313" key="7">
    <source>
        <dbReference type="Proteomes" id="UP000661012"/>
    </source>
</evidence>
<dbReference type="AlphaFoldDB" id="A0A3S7S066"/>
<dbReference type="InterPro" id="IPR051096">
    <property type="entry name" value="BhsA/McbA_stress_biofilm_assoc"/>
</dbReference>
<evidence type="ECO:0000256" key="1">
    <source>
        <dbReference type="ARBA" id="ARBA00022729"/>
    </source>
</evidence>
<proteinExistence type="predicted"/>
<dbReference type="KEGG" id="epe:CI789_01780"/>
<organism evidence="5 6">
    <name type="scientific">Erwinia persicina</name>
    <dbReference type="NCBI Taxonomy" id="55211"/>
    <lineage>
        <taxon>Bacteria</taxon>
        <taxon>Pseudomonadati</taxon>
        <taxon>Pseudomonadota</taxon>
        <taxon>Gammaproteobacteria</taxon>
        <taxon>Enterobacterales</taxon>
        <taxon>Erwiniaceae</taxon>
        <taxon>Erwinia</taxon>
    </lineage>
</organism>
<keyword evidence="1 2" id="KW-0732">Signal</keyword>
<reference evidence="4 7" key="2">
    <citation type="journal article" date="2020" name="FEMS Microbiol. Ecol.">
        <title>Temporal dynamics of bacterial communities during seed development and maturation.</title>
        <authorList>
            <person name="Chesneau G."/>
            <person name="Torres-Cortes G."/>
            <person name="Briand M."/>
            <person name="Darrasse A."/>
            <person name="Preveaux A."/>
            <person name="Marais C."/>
            <person name="Jacques M.A."/>
            <person name="Shade A."/>
            <person name="Barret M."/>
        </authorList>
    </citation>
    <scope>NUCLEOTIDE SEQUENCE [LARGE SCALE GENOMIC DNA]</scope>
    <source>
        <strain evidence="4 7">CFBP13732</strain>
    </source>
</reference>
<accession>A0A3S7S066</accession>
<dbReference type="GeneID" id="67475694"/>
<evidence type="ECO:0000313" key="5">
    <source>
        <dbReference type="EMBL" id="TKJ93735.1"/>
    </source>
</evidence>
<comment type="caution">
    <text evidence="5">The sequence shown here is derived from an EMBL/GenBank/DDBJ whole genome shotgun (WGS) entry which is preliminary data.</text>
</comment>
<dbReference type="PANTHER" id="PTHR34156">
    <property type="entry name" value="OUTER MEMBRANE PROTEIN-RELATED-RELATED"/>
    <property type="match status" value="1"/>
</dbReference>
<dbReference type="EMBL" id="JACYNN010000005">
    <property type="protein sequence ID" value="MBD8106768.1"/>
    <property type="molecule type" value="Genomic_DNA"/>
</dbReference>
<dbReference type="Proteomes" id="UP000306393">
    <property type="component" value="Unassembled WGS sequence"/>
</dbReference>
<dbReference type="OrthoDB" id="6540461at2"/>
<reference evidence="5 6" key="1">
    <citation type="journal article" date="2019" name="Sci. Rep.">
        <title>Differences in resource use lead to coexistence of seed-transmitted microbial populations.</title>
        <authorList>
            <person name="Torres-Cortes G."/>
            <person name="Garcia B.J."/>
            <person name="Compant S."/>
            <person name="Rezki S."/>
            <person name="Jones P."/>
            <person name="Preveaux A."/>
            <person name="Briand M."/>
            <person name="Roulet A."/>
            <person name="Bouchez O."/>
            <person name="Jacobson D."/>
            <person name="Barret M."/>
        </authorList>
    </citation>
    <scope>NUCLEOTIDE SEQUENCE [LARGE SCALE GENOMIC DNA]</scope>
    <source>
        <strain evidence="5 6">CFBP13511</strain>
    </source>
</reference>
<name>A0A3S7S066_9GAMM</name>
<evidence type="ECO:0000256" key="2">
    <source>
        <dbReference type="SAM" id="SignalP"/>
    </source>
</evidence>
<feature type="chain" id="PRO_5030083776" evidence="2">
    <location>
        <begin position="24"/>
        <end position="91"/>
    </location>
</feature>
<evidence type="ECO:0000313" key="4">
    <source>
        <dbReference type="EMBL" id="MBD8106768.1"/>
    </source>
</evidence>